<gene>
    <name evidence="1" type="ORF">C8A05DRAFT_34139</name>
</gene>
<dbReference type="EMBL" id="MU855528">
    <property type="protein sequence ID" value="KAK3902168.1"/>
    <property type="molecule type" value="Genomic_DNA"/>
</dbReference>
<reference evidence="1" key="1">
    <citation type="journal article" date="2023" name="Mol. Phylogenet. Evol.">
        <title>Genome-scale phylogeny and comparative genomics of the fungal order Sordariales.</title>
        <authorList>
            <person name="Hensen N."/>
            <person name="Bonometti L."/>
            <person name="Westerberg I."/>
            <person name="Brannstrom I.O."/>
            <person name="Guillou S."/>
            <person name="Cros-Aarteil S."/>
            <person name="Calhoun S."/>
            <person name="Haridas S."/>
            <person name="Kuo A."/>
            <person name="Mondo S."/>
            <person name="Pangilinan J."/>
            <person name="Riley R."/>
            <person name="LaButti K."/>
            <person name="Andreopoulos B."/>
            <person name="Lipzen A."/>
            <person name="Chen C."/>
            <person name="Yan M."/>
            <person name="Daum C."/>
            <person name="Ng V."/>
            <person name="Clum A."/>
            <person name="Steindorff A."/>
            <person name="Ohm R.A."/>
            <person name="Martin F."/>
            <person name="Silar P."/>
            <person name="Natvig D.O."/>
            <person name="Lalanne C."/>
            <person name="Gautier V."/>
            <person name="Ament-Velasquez S.L."/>
            <person name="Kruys A."/>
            <person name="Hutchinson M.I."/>
            <person name="Powell A.J."/>
            <person name="Barry K."/>
            <person name="Miller A.N."/>
            <person name="Grigoriev I.V."/>
            <person name="Debuchy R."/>
            <person name="Gladieux P."/>
            <person name="Hiltunen Thoren M."/>
            <person name="Johannesson H."/>
        </authorList>
    </citation>
    <scope>NUCLEOTIDE SEQUENCE</scope>
    <source>
        <strain evidence="1">CBS 103.79</strain>
    </source>
</reference>
<reference evidence="1" key="2">
    <citation type="submission" date="2023-05" db="EMBL/GenBank/DDBJ databases">
        <authorList>
            <consortium name="Lawrence Berkeley National Laboratory"/>
            <person name="Steindorff A."/>
            <person name="Hensen N."/>
            <person name="Bonometti L."/>
            <person name="Westerberg I."/>
            <person name="Brannstrom I.O."/>
            <person name="Guillou S."/>
            <person name="Cros-Aarteil S."/>
            <person name="Calhoun S."/>
            <person name="Haridas S."/>
            <person name="Kuo A."/>
            <person name="Mondo S."/>
            <person name="Pangilinan J."/>
            <person name="Riley R."/>
            <person name="Labutti K."/>
            <person name="Andreopoulos B."/>
            <person name="Lipzen A."/>
            <person name="Chen C."/>
            <person name="Yanf M."/>
            <person name="Daum C."/>
            <person name="Ng V."/>
            <person name="Clum A."/>
            <person name="Ohm R."/>
            <person name="Martin F."/>
            <person name="Silar P."/>
            <person name="Natvig D."/>
            <person name="Lalanne C."/>
            <person name="Gautier V."/>
            <person name="Ament-Velasquez S.L."/>
            <person name="Kruys A."/>
            <person name="Hutchinson M.I."/>
            <person name="Powell A.J."/>
            <person name="Barry K."/>
            <person name="Miller A.N."/>
            <person name="Grigoriev I.V."/>
            <person name="Debuchy R."/>
            <person name="Gladieux P."/>
            <person name="Thoren M.H."/>
            <person name="Johannesson H."/>
        </authorList>
    </citation>
    <scope>NUCLEOTIDE SEQUENCE</scope>
    <source>
        <strain evidence="1">CBS 103.79</strain>
    </source>
</reference>
<sequence>MLASPAFASALELLVGLPGERGGVHVVAITLAELDSTLSSPLPSSLQPTPNGEAILGAWTRLKSLMIRNLTQEELGEFLYAYVVRVATCPMARRDPDYEYHQSEKHQIGDVAKATVALLLAAGADVNHLGEAWSLWGYLDDPNRELSNGPDCRPTALHAICVWLAGSATIESFFGIWMKSCRGFRHTPSRTAFIRFLVETCGADPRATYLGRTPAELLVQMRRPKLDEEETEGTWWRTDPVVVEEGRRVLLAVLENPSGTA</sequence>
<evidence type="ECO:0000313" key="1">
    <source>
        <dbReference type="EMBL" id="KAK3902168.1"/>
    </source>
</evidence>
<name>A0AAN6MLP8_9PEZI</name>
<evidence type="ECO:0000313" key="2">
    <source>
        <dbReference type="Proteomes" id="UP001303889"/>
    </source>
</evidence>
<comment type="caution">
    <text evidence="1">The sequence shown here is derived from an EMBL/GenBank/DDBJ whole genome shotgun (WGS) entry which is preliminary data.</text>
</comment>
<protein>
    <submittedName>
        <fullName evidence="1">Uncharacterized protein</fullName>
    </submittedName>
</protein>
<keyword evidence="2" id="KW-1185">Reference proteome</keyword>
<organism evidence="1 2">
    <name type="scientific">Staphylotrichum tortipilum</name>
    <dbReference type="NCBI Taxonomy" id="2831512"/>
    <lineage>
        <taxon>Eukaryota</taxon>
        <taxon>Fungi</taxon>
        <taxon>Dikarya</taxon>
        <taxon>Ascomycota</taxon>
        <taxon>Pezizomycotina</taxon>
        <taxon>Sordariomycetes</taxon>
        <taxon>Sordariomycetidae</taxon>
        <taxon>Sordariales</taxon>
        <taxon>Chaetomiaceae</taxon>
        <taxon>Staphylotrichum</taxon>
    </lineage>
</organism>
<proteinExistence type="predicted"/>
<dbReference type="AlphaFoldDB" id="A0AAN6MLP8"/>
<accession>A0AAN6MLP8</accession>
<dbReference type="Proteomes" id="UP001303889">
    <property type="component" value="Unassembled WGS sequence"/>
</dbReference>